<dbReference type="EMBL" id="WBMO01000005">
    <property type="protein sequence ID" value="MDV2477434.1"/>
    <property type="molecule type" value="Genomic_DNA"/>
</dbReference>
<keyword evidence="4" id="KW-1185">Reference proteome</keyword>
<evidence type="ECO:0008006" key="5">
    <source>
        <dbReference type="Google" id="ProtNLM"/>
    </source>
</evidence>
<dbReference type="NCBIfam" id="NF042926">
    <property type="entry name" value="capsid_Caudo_1"/>
    <property type="match status" value="1"/>
</dbReference>
<protein>
    <recommendedName>
        <fullName evidence="5">Major capsid protein</fullName>
    </recommendedName>
</protein>
<dbReference type="Proteomes" id="UP001275440">
    <property type="component" value="Unassembled WGS sequence"/>
</dbReference>
<organism evidence="2 4">
    <name type="scientific">Rhodococcus zopfii</name>
    <dbReference type="NCBI Taxonomy" id="43772"/>
    <lineage>
        <taxon>Bacteria</taxon>
        <taxon>Bacillati</taxon>
        <taxon>Actinomycetota</taxon>
        <taxon>Actinomycetes</taxon>
        <taxon>Mycobacteriales</taxon>
        <taxon>Nocardiaceae</taxon>
        <taxon>Rhodococcus</taxon>
    </lineage>
</organism>
<proteinExistence type="predicted"/>
<dbReference type="EMBL" id="WBMO01000001">
    <property type="protein sequence ID" value="MDV2477163.1"/>
    <property type="molecule type" value="Genomic_DNA"/>
</dbReference>
<dbReference type="InterPro" id="IPR049995">
    <property type="entry name" value="Capsid_mycobact-type"/>
</dbReference>
<sequence>MTVYPQQYPFGAPTVSGNNITADLMLKEPTRITQYLSDLVLKKFFADRIFNNGGGVSGGALVYTQLTKNDLFATTGVQKVAPGAEFPTVSFDRPEPKVAVVEKWGGKFDVTDEARDRNDLSLIQSEGVKLSNTILKQLHTEAIGQLDASITATGADVQITGTSWAAAAALTLTTTSNALLPAADFAEVSKTGEEFELGTEYNLWIVNPQELANFQVIYGDRWKAVLQSWGVDMFASNLVTAGSAYVVAERQVGEMRFEKPLSTATWREEERETTWVQASVRPVFAVTQPYSVLKVTGLAAT</sequence>
<reference evidence="2 4" key="1">
    <citation type="submission" date="2019-10" db="EMBL/GenBank/DDBJ databases">
        <title>Draft Genome Assembly of Rhodococcus zopfii DSM44189.</title>
        <authorList>
            <person name="Sutton J.M."/>
            <person name="Akob D.M."/>
            <person name="Bushman T.J."/>
        </authorList>
    </citation>
    <scope>NUCLEOTIDE SEQUENCE [LARGE SCALE GENOMIC DNA]</scope>
    <source>
        <strain evidence="2 4">DSM 44189</strain>
    </source>
</reference>
<accession>A0ABU3WTN8</accession>
<comment type="caution">
    <text evidence="2">The sequence shown here is derived from an EMBL/GenBank/DDBJ whole genome shotgun (WGS) entry which is preliminary data.</text>
</comment>
<evidence type="ECO:0000313" key="1">
    <source>
        <dbReference type="EMBL" id="MDV2477163.1"/>
    </source>
</evidence>
<name>A0ABU3WTN8_9NOCA</name>
<evidence type="ECO:0000313" key="4">
    <source>
        <dbReference type="Proteomes" id="UP001275440"/>
    </source>
</evidence>
<gene>
    <name evidence="1" type="ORF">F8M49_20805</name>
    <name evidence="2" type="ORF">F8M49_22040</name>
    <name evidence="3" type="ORF">F8M49_22295</name>
</gene>
<dbReference type="Pfam" id="PF25209">
    <property type="entry name" value="Phage_capsid_4"/>
    <property type="match status" value="1"/>
</dbReference>
<evidence type="ECO:0000313" key="3">
    <source>
        <dbReference type="EMBL" id="MDV2477434.1"/>
    </source>
</evidence>
<dbReference type="EMBL" id="WBMO01000004">
    <property type="protein sequence ID" value="MDV2477387.1"/>
    <property type="molecule type" value="Genomic_DNA"/>
</dbReference>
<evidence type="ECO:0000313" key="2">
    <source>
        <dbReference type="EMBL" id="MDV2477387.1"/>
    </source>
</evidence>